<name>A0AAD9A5S5_9PEZI</name>
<feature type="region of interest" description="Disordered" evidence="1">
    <location>
        <begin position="149"/>
        <end position="175"/>
    </location>
</feature>
<gene>
    <name evidence="3" type="ORF">CCHR01_15339</name>
</gene>
<dbReference type="InterPro" id="IPR046676">
    <property type="entry name" value="DUF6546"/>
</dbReference>
<evidence type="ECO:0000256" key="1">
    <source>
        <dbReference type="SAM" id="MobiDB-lite"/>
    </source>
</evidence>
<proteinExistence type="predicted"/>
<keyword evidence="4" id="KW-1185">Reference proteome</keyword>
<accession>A0AAD9A5S5</accession>
<dbReference type="EMBL" id="JAQOWY010000439">
    <property type="protein sequence ID" value="KAK1842031.1"/>
    <property type="molecule type" value="Genomic_DNA"/>
</dbReference>
<sequence>MELRSRIIYAPKDINHLRWAALPAEIRLMILEQVEIGNIKAHDLSNWARVSREWQTFFEPQIFQHLKLQFPGSDIDELNSSVHGYRRDLVKKISLHVRTEEYDNVDRFDEEESQDTIKANNKLFSQALKKLFVSLSAWSSGSPTGGIKLSLSADSPSDLGHPWKHRTDTERSQHDRRRIYSLKSRQPLLGNLLDASSGALKLPQVSVVNRFAVNQYRYRSLSRALLAKVLHSLPRLRIIRYEPWHAITRDEQFPRDEAMIILLECASELATMKSVHIWEAQSSLHENPRFFRLCNDYLVSTAVNASYRLRYFSLCHGVDARDFFQHASRDMPANSSESSDGLRIWPILEYLALTTHIGDLVSSRSALERLLLQASRAAVRMPLLRVMEIWAPGAGKGFIFRYHVRKGSPLLTVIATWQIALSKEALMSWKQVAAGCTKREFTCDMKLVGSGTTMSDSPYALYHLLELGPQLRE</sequence>
<evidence type="ECO:0000313" key="3">
    <source>
        <dbReference type="EMBL" id="KAK1842031.1"/>
    </source>
</evidence>
<evidence type="ECO:0000313" key="4">
    <source>
        <dbReference type="Proteomes" id="UP001243330"/>
    </source>
</evidence>
<dbReference type="Proteomes" id="UP001243330">
    <property type="component" value="Unassembled WGS sequence"/>
</dbReference>
<protein>
    <recommendedName>
        <fullName evidence="2">DUF6546 domain-containing protein</fullName>
    </recommendedName>
</protein>
<comment type="caution">
    <text evidence="3">The sequence shown here is derived from an EMBL/GenBank/DDBJ whole genome shotgun (WGS) entry which is preliminary data.</text>
</comment>
<organism evidence="3 4">
    <name type="scientific">Colletotrichum chrysophilum</name>
    <dbReference type="NCBI Taxonomy" id="1836956"/>
    <lineage>
        <taxon>Eukaryota</taxon>
        <taxon>Fungi</taxon>
        <taxon>Dikarya</taxon>
        <taxon>Ascomycota</taxon>
        <taxon>Pezizomycotina</taxon>
        <taxon>Sordariomycetes</taxon>
        <taxon>Hypocreomycetidae</taxon>
        <taxon>Glomerellales</taxon>
        <taxon>Glomerellaceae</taxon>
        <taxon>Colletotrichum</taxon>
        <taxon>Colletotrichum gloeosporioides species complex</taxon>
    </lineage>
</organism>
<dbReference type="AlphaFoldDB" id="A0AAD9A5S5"/>
<evidence type="ECO:0000259" key="2">
    <source>
        <dbReference type="Pfam" id="PF20183"/>
    </source>
</evidence>
<feature type="domain" description="DUF6546" evidence="2">
    <location>
        <begin position="292"/>
        <end position="445"/>
    </location>
</feature>
<reference evidence="3" key="1">
    <citation type="submission" date="2023-01" db="EMBL/GenBank/DDBJ databases">
        <title>Colletotrichum chrysophilum M932 genome sequence.</title>
        <authorList>
            <person name="Baroncelli R."/>
        </authorList>
    </citation>
    <scope>NUCLEOTIDE SEQUENCE</scope>
    <source>
        <strain evidence="3">M932</strain>
    </source>
</reference>
<dbReference type="Pfam" id="PF20183">
    <property type="entry name" value="DUF6546"/>
    <property type="match status" value="1"/>
</dbReference>